<dbReference type="AlphaFoldDB" id="A0A7G2CSU2"/>
<dbReference type="GO" id="GO:0032259">
    <property type="term" value="P:methylation"/>
    <property type="evidence" value="ECO:0007669"/>
    <property type="project" value="UniProtKB-KW"/>
</dbReference>
<dbReference type="CDD" id="cd02440">
    <property type="entry name" value="AdoMet_MTases"/>
    <property type="match status" value="1"/>
</dbReference>
<dbReference type="PANTHER" id="PTHR45445:SF2">
    <property type="entry name" value="METHYLTRANSFERASE TYPE 11 DOMAIN-CONTAINING PROTEIN"/>
    <property type="match status" value="1"/>
</dbReference>
<feature type="domain" description="Methyltransferase type 11" evidence="1">
    <location>
        <begin position="51"/>
        <end position="91"/>
    </location>
</feature>
<sequence>MEFHYTPTRESYTMKLRTVSEGYDFPVRLAAKFKIYLNQTENNGNTIKRGLDIGCATGASVFEMSKYFDAVVGIDYSEVFVALAEEVKQSDVSSFKNKNEKVKYAAPVQGTITEERSTHCPKNTFPEKCAFYVGDAMNLTTEKKEDVLTSGGHNNRKI</sequence>
<accession>A0A7G2CSU2</accession>
<dbReference type="InterPro" id="IPR013216">
    <property type="entry name" value="Methyltransf_11"/>
</dbReference>
<dbReference type="InterPro" id="IPR029063">
    <property type="entry name" value="SAM-dependent_MTases_sf"/>
</dbReference>
<organism evidence="2 3">
    <name type="scientific">Angomonas deanei</name>
    <dbReference type="NCBI Taxonomy" id="59799"/>
    <lineage>
        <taxon>Eukaryota</taxon>
        <taxon>Discoba</taxon>
        <taxon>Euglenozoa</taxon>
        <taxon>Kinetoplastea</taxon>
        <taxon>Metakinetoplastina</taxon>
        <taxon>Trypanosomatida</taxon>
        <taxon>Trypanosomatidae</taxon>
        <taxon>Strigomonadinae</taxon>
        <taxon>Angomonas</taxon>
    </lineage>
</organism>
<evidence type="ECO:0000259" key="1">
    <source>
        <dbReference type="Pfam" id="PF08241"/>
    </source>
</evidence>
<keyword evidence="2" id="KW-0489">Methyltransferase</keyword>
<protein>
    <submittedName>
        <fullName evidence="2">Methyltransferase domain containing protein, putative</fullName>
    </submittedName>
</protein>
<reference evidence="2 3" key="1">
    <citation type="submission" date="2020-08" db="EMBL/GenBank/DDBJ databases">
        <authorList>
            <person name="Newling K."/>
            <person name="Davey J."/>
            <person name="Forrester S."/>
        </authorList>
    </citation>
    <scope>NUCLEOTIDE SEQUENCE [LARGE SCALE GENOMIC DNA]</scope>
    <source>
        <strain evidence="3">Crithidia deanei Carvalho (ATCC PRA-265)</strain>
    </source>
</reference>
<proteinExistence type="predicted"/>
<dbReference type="Proteomes" id="UP000515908">
    <property type="component" value="Chromosome 20"/>
</dbReference>
<dbReference type="GO" id="GO:0008757">
    <property type="term" value="F:S-adenosylmethionine-dependent methyltransferase activity"/>
    <property type="evidence" value="ECO:0007669"/>
    <property type="project" value="InterPro"/>
</dbReference>
<name>A0A7G2CSU2_9TRYP</name>
<dbReference type="SUPFAM" id="SSF53335">
    <property type="entry name" value="S-adenosyl-L-methionine-dependent methyltransferases"/>
    <property type="match status" value="1"/>
</dbReference>
<evidence type="ECO:0000313" key="3">
    <source>
        <dbReference type="Proteomes" id="UP000515908"/>
    </source>
</evidence>
<dbReference type="PANTHER" id="PTHR45445">
    <property type="match status" value="1"/>
</dbReference>
<evidence type="ECO:0000313" key="2">
    <source>
        <dbReference type="EMBL" id="CAD2221282.1"/>
    </source>
</evidence>
<gene>
    <name evidence="2" type="ORF">ADEAN_000881400</name>
</gene>
<keyword evidence="2" id="KW-0808">Transferase</keyword>
<dbReference type="VEuPathDB" id="TriTrypDB:ADEAN_000881400"/>
<dbReference type="Gene3D" id="3.40.50.150">
    <property type="entry name" value="Vaccinia Virus protein VP39"/>
    <property type="match status" value="1"/>
</dbReference>
<dbReference type="EMBL" id="LR877164">
    <property type="protein sequence ID" value="CAD2221282.1"/>
    <property type="molecule type" value="Genomic_DNA"/>
</dbReference>
<dbReference type="Pfam" id="PF08241">
    <property type="entry name" value="Methyltransf_11"/>
    <property type="match status" value="1"/>
</dbReference>
<keyword evidence="3" id="KW-1185">Reference proteome</keyword>